<keyword evidence="1" id="KW-0732">Signal</keyword>
<proteinExistence type="predicted"/>
<reference evidence="2 3" key="1">
    <citation type="submission" date="2018-06" db="EMBL/GenBank/DDBJ databases">
        <authorList>
            <person name="Strepis N."/>
        </authorList>
    </citation>
    <scope>NUCLEOTIDE SEQUENCE [LARGE SCALE GENOMIC DNA]</scope>
    <source>
        <strain evidence="2">LUCI</strain>
    </source>
</reference>
<protein>
    <submittedName>
        <fullName evidence="2">Uncharacterized protein</fullName>
    </submittedName>
</protein>
<feature type="signal peptide" evidence="1">
    <location>
        <begin position="1"/>
        <end position="33"/>
    </location>
</feature>
<name>A0A498RE26_9FIRM</name>
<evidence type="ECO:0000313" key="3">
    <source>
        <dbReference type="Proteomes" id="UP000277811"/>
    </source>
</evidence>
<feature type="chain" id="PRO_5019756733" evidence="1">
    <location>
        <begin position="34"/>
        <end position="214"/>
    </location>
</feature>
<evidence type="ECO:0000313" key="2">
    <source>
        <dbReference type="EMBL" id="VBB08372.1"/>
    </source>
</evidence>
<dbReference type="RefSeq" id="WP_122629275.1">
    <property type="nucleotide sequence ID" value="NZ_UPPP01000088.1"/>
</dbReference>
<keyword evidence="3" id="KW-1185">Reference proteome</keyword>
<dbReference type="EMBL" id="UPPP01000088">
    <property type="protein sequence ID" value="VBB08372.1"/>
    <property type="molecule type" value="Genomic_DNA"/>
</dbReference>
<dbReference type="AlphaFoldDB" id="A0A498RE26"/>
<sequence>MEYIHKCINCHTKRALLIFALIFSLANISISLAEEAGSTNTKPPEMLVYYNSWPGDHENPLFKNLKMSPKNPIKIYAFKNLNSQVIKTVQPGEPVTLITADYHTFPANSSVQVLKEQSGLKPGDTFYLMSYIGGGECLAWYNNTVLNVPAEGIEGTSFYKEQRLDIPMWAKLTGKLPPAPVLWLYVATTDNKFGWIQFGSYSDWKQFGYSILTY</sequence>
<accession>A0A498RE26</accession>
<dbReference type="Proteomes" id="UP000277811">
    <property type="component" value="Unassembled WGS sequence"/>
</dbReference>
<organism evidence="2 3">
    <name type="scientific">Lucifera butyrica</name>
    <dbReference type="NCBI Taxonomy" id="1351585"/>
    <lineage>
        <taxon>Bacteria</taxon>
        <taxon>Bacillati</taxon>
        <taxon>Bacillota</taxon>
        <taxon>Negativicutes</taxon>
        <taxon>Veillonellales</taxon>
        <taxon>Veillonellaceae</taxon>
        <taxon>Lucifera</taxon>
    </lineage>
</organism>
<gene>
    <name evidence="2" type="ORF">LUCI_3644</name>
</gene>
<evidence type="ECO:0000256" key="1">
    <source>
        <dbReference type="SAM" id="SignalP"/>
    </source>
</evidence>